<dbReference type="AlphaFoldDB" id="A0A382HIY8"/>
<name>A0A382HIY8_9ZZZZ</name>
<feature type="non-terminal residue" evidence="2">
    <location>
        <position position="1"/>
    </location>
</feature>
<sequence>PSVIKWASECVKIPYRHPFTGKQRNYIPDFLVQYKTKHDKIVTELVEIKPKKQSIMESKASQGTKEAVVLNHAKWQSAQAWCKQQKIIFRVITEDDIFRK</sequence>
<feature type="domain" description="TnsA endonuclease N-terminal" evidence="1">
    <location>
        <begin position="1"/>
        <end position="94"/>
    </location>
</feature>
<evidence type="ECO:0000259" key="1">
    <source>
        <dbReference type="Pfam" id="PF08722"/>
    </source>
</evidence>
<gene>
    <name evidence="2" type="ORF">METZ01_LOCUS240168</name>
</gene>
<reference evidence="2" key="1">
    <citation type="submission" date="2018-05" db="EMBL/GenBank/DDBJ databases">
        <authorList>
            <person name="Lanie J.A."/>
            <person name="Ng W.-L."/>
            <person name="Kazmierczak K.M."/>
            <person name="Andrzejewski T.M."/>
            <person name="Davidsen T.M."/>
            <person name="Wayne K.J."/>
            <person name="Tettelin H."/>
            <person name="Glass J.I."/>
            <person name="Rusch D."/>
            <person name="Podicherti R."/>
            <person name="Tsui H.-C.T."/>
            <person name="Winkler M.E."/>
        </authorList>
    </citation>
    <scope>NUCLEOTIDE SEQUENCE</scope>
</reference>
<protein>
    <recommendedName>
        <fullName evidence="1">TnsA endonuclease N-terminal domain-containing protein</fullName>
    </recommendedName>
</protein>
<dbReference type="Pfam" id="PF08722">
    <property type="entry name" value="Tn7_TnsA-like_N"/>
    <property type="match status" value="1"/>
</dbReference>
<evidence type="ECO:0000313" key="2">
    <source>
        <dbReference type="EMBL" id="SVB87314.1"/>
    </source>
</evidence>
<organism evidence="2">
    <name type="scientific">marine metagenome</name>
    <dbReference type="NCBI Taxonomy" id="408172"/>
    <lineage>
        <taxon>unclassified sequences</taxon>
        <taxon>metagenomes</taxon>
        <taxon>ecological metagenomes</taxon>
    </lineage>
</organism>
<proteinExistence type="predicted"/>
<accession>A0A382HIY8</accession>
<dbReference type="InterPro" id="IPR014833">
    <property type="entry name" value="TnsA_N"/>
</dbReference>
<dbReference type="EMBL" id="UINC01061585">
    <property type="protein sequence ID" value="SVB87314.1"/>
    <property type="molecule type" value="Genomic_DNA"/>
</dbReference>